<dbReference type="Pfam" id="PF00646">
    <property type="entry name" value="F-box"/>
    <property type="match status" value="1"/>
</dbReference>
<dbReference type="PROSITE" id="PS50181">
    <property type="entry name" value="FBOX"/>
    <property type="match status" value="1"/>
</dbReference>
<evidence type="ECO:0000313" key="3">
    <source>
        <dbReference type="EMBL" id="WOH05307.1"/>
    </source>
</evidence>
<dbReference type="CDD" id="cd22157">
    <property type="entry name" value="F-box_AtFBW1-like"/>
    <property type="match status" value="1"/>
</dbReference>
<dbReference type="EMBL" id="CP093348">
    <property type="protein sequence ID" value="WOH05307.1"/>
    <property type="molecule type" value="Genomic_DNA"/>
</dbReference>
<proteinExistence type="predicted"/>
<evidence type="ECO:0000313" key="4">
    <source>
        <dbReference type="Proteomes" id="UP000077755"/>
    </source>
</evidence>
<reference evidence="3" key="1">
    <citation type="journal article" date="2016" name="Nat. Genet.">
        <title>A high-quality carrot genome assembly provides new insights into carotenoid accumulation and asterid genome evolution.</title>
        <authorList>
            <person name="Iorizzo M."/>
            <person name="Ellison S."/>
            <person name="Senalik D."/>
            <person name="Zeng P."/>
            <person name="Satapoomin P."/>
            <person name="Huang J."/>
            <person name="Bowman M."/>
            <person name="Iovene M."/>
            <person name="Sanseverino W."/>
            <person name="Cavagnaro P."/>
            <person name="Yildiz M."/>
            <person name="Macko-Podgorni A."/>
            <person name="Moranska E."/>
            <person name="Grzebelus E."/>
            <person name="Grzebelus D."/>
            <person name="Ashrafi H."/>
            <person name="Zheng Z."/>
            <person name="Cheng S."/>
            <person name="Spooner D."/>
            <person name="Van Deynze A."/>
            <person name="Simon P."/>
        </authorList>
    </citation>
    <scope>NUCLEOTIDE SEQUENCE</scope>
    <source>
        <tissue evidence="3">Leaf</tissue>
    </source>
</reference>
<organism evidence="3 4">
    <name type="scientific">Daucus carota subsp. sativus</name>
    <name type="common">Carrot</name>
    <dbReference type="NCBI Taxonomy" id="79200"/>
    <lineage>
        <taxon>Eukaryota</taxon>
        <taxon>Viridiplantae</taxon>
        <taxon>Streptophyta</taxon>
        <taxon>Embryophyta</taxon>
        <taxon>Tracheophyta</taxon>
        <taxon>Spermatophyta</taxon>
        <taxon>Magnoliopsida</taxon>
        <taxon>eudicotyledons</taxon>
        <taxon>Gunneridae</taxon>
        <taxon>Pentapetalae</taxon>
        <taxon>asterids</taxon>
        <taxon>campanulids</taxon>
        <taxon>Apiales</taxon>
        <taxon>Apiaceae</taxon>
        <taxon>Apioideae</taxon>
        <taxon>Scandiceae</taxon>
        <taxon>Daucinae</taxon>
        <taxon>Daucus</taxon>
        <taxon>Daucus sect. Daucus</taxon>
    </lineage>
</organism>
<protein>
    <recommendedName>
        <fullName evidence="2">F-box domain-containing protein</fullName>
    </recommendedName>
</protein>
<evidence type="ECO:0000259" key="2">
    <source>
        <dbReference type="PROSITE" id="PS50181"/>
    </source>
</evidence>
<dbReference type="InterPro" id="IPR050796">
    <property type="entry name" value="SCF_F-box_component"/>
</dbReference>
<dbReference type="InterPro" id="IPR001810">
    <property type="entry name" value="F-box_dom"/>
</dbReference>
<dbReference type="InterPro" id="IPR017451">
    <property type="entry name" value="F-box-assoc_interact_dom"/>
</dbReference>
<accession>A0AAF0XDW6</accession>
<reference evidence="3" key="2">
    <citation type="submission" date="2022-03" db="EMBL/GenBank/DDBJ databases">
        <title>Draft title - Genomic analysis of global carrot germplasm unveils the trajectory of domestication and the origin of high carotenoid orange carrot.</title>
        <authorList>
            <person name="Iorizzo M."/>
            <person name="Ellison S."/>
            <person name="Senalik D."/>
            <person name="Macko-Podgorni A."/>
            <person name="Grzebelus D."/>
            <person name="Bostan H."/>
            <person name="Rolling W."/>
            <person name="Curaba J."/>
            <person name="Simon P."/>
        </authorList>
    </citation>
    <scope>NUCLEOTIDE SEQUENCE</scope>
    <source>
        <tissue evidence="3">Leaf</tissue>
    </source>
</reference>
<name>A0AAF0XDW6_DAUCS</name>
<feature type="compositionally biased region" description="Basic residues" evidence="1">
    <location>
        <begin position="1"/>
        <end position="16"/>
    </location>
</feature>
<gene>
    <name evidence="3" type="ORF">DCAR_0624722</name>
</gene>
<keyword evidence="4" id="KW-1185">Reference proteome</keyword>
<dbReference type="PANTHER" id="PTHR31672">
    <property type="entry name" value="BNACNNG10540D PROTEIN"/>
    <property type="match status" value="1"/>
</dbReference>
<dbReference type="Proteomes" id="UP000077755">
    <property type="component" value="Chromosome 6"/>
</dbReference>
<feature type="region of interest" description="Disordered" evidence="1">
    <location>
        <begin position="1"/>
        <end position="31"/>
    </location>
</feature>
<dbReference type="Pfam" id="PF07734">
    <property type="entry name" value="FBA_1"/>
    <property type="match status" value="1"/>
</dbReference>
<evidence type="ECO:0000256" key="1">
    <source>
        <dbReference type="SAM" id="MobiDB-lite"/>
    </source>
</evidence>
<dbReference type="AlphaFoldDB" id="A0AAF0XDW6"/>
<dbReference type="PANTHER" id="PTHR31672:SF13">
    <property type="entry name" value="F-BOX PROTEIN CPR30-LIKE"/>
    <property type="match status" value="1"/>
</dbReference>
<dbReference type="SUPFAM" id="SSF81383">
    <property type="entry name" value="F-box domain"/>
    <property type="match status" value="1"/>
</dbReference>
<dbReference type="Gene3D" id="1.20.1280.50">
    <property type="match status" value="1"/>
</dbReference>
<feature type="domain" description="F-box" evidence="2">
    <location>
        <begin position="29"/>
        <end position="79"/>
    </location>
</feature>
<dbReference type="SMART" id="SM00256">
    <property type="entry name" value="FBOX"/>
    <property type="match status" value="1"/>
</dbReference>
<dbReference type="NCBIfam" id="TIGR01640">
    <property type="entry name" value="F_box_assoc_1"/>
    <property type="match status" value="1"/>
</dbReference>
<dbReference type="InterPro" id="IPR006527">
    <property type="entry name" value="F-box-assoc_dom_typ1"/>
</dbReference>
<dbReference type="InterPro" id="IPR036047">
    <property type="entry name" value="F-box-like_dom_sf"/>
</dbReference>
<sequence length="472" mass="53426">MAKKGKGGQKYRRPTRPSHNSTPDASPEKLTGKTLPEDVIVEILSRTPAKSLVRFRCVCKSWLSLTHHPKFIEMHLKRNKLRNKCLLLHGFLPKYTARAVSLFRLNEPLVNLFDIKKNFVRKKDYPKNFSFADFFNEMTVCGSVNGIVCLSHTQYPEEGFYVEWGRFVVLWNPAINRTKLVMIPPRKTLFDIWQMVSVGLGFDAVDNDYKIIRLVPVAVSDDNLQGDKAHAESRVEIYSSNKDRWKAVNKGAMIHFYPNRPNCSFIIKGVPYWSDEKALCAIDPHTGMYKNIPHPEYVKNEKTLVHCINMNDLVSVLVYSPGESPNQMVDFYVLDNSGSWMKQFTTGPIVGEGLRMPTGLTTVEGVQIPQHLITGAGLRLPQLLTTGEIVVLNPFNGSTYFYDPKTSHLSGKFAAFQPLWFQSYCHVESLVSVKGMLPFGNEGKSRKNKPGEKNRYIHNTVALALSSPDSPI</sequence>